<name>A0A8J4SP76_9TREM</name>
<sequence>MPNYHPLQTQSSILLKYGLLVHHFVFMTIACIITGFGAWMLLWANEYALFEYITQTFYYTSGRILLLTTSLLAALLALFGCCIINTESPKLLLTHTVLIMFLMAMSFGTTVCGFHLLNEVRFDLYKGLTTGITKYYGINQFMERNIQLTHVIDEIQLTFRCCGVSGERNSETSWYMYRNQSSWYFITNENVTTDSPPFVPESCCAYDSEWNNLRALEEAKTNFGNILDREACVGWKKISSSEIIAPRAVKPRNVTRTNRYLHERGCLTVVYSDFKHYALLLAGFGLGGCILMLIGFVLSSLLLWRIEYEQFLRITNLQDSSHKTRCHFTETSGFNSVDLGSREQAQSNSGEVNLNYTI</sequence>
<dbReference type="GO" id="GO:0005886">
    <property type="term" value="C:plasma membrane"/>
    <property type="evidence" value="ECO:0007669"/>
    <property type="project" value="TreeGrafter"/>
</dbReference>
<dbReference type="PRINTS" id="PR00259">
    <property type="entry name" value="TMFOUR"/>
</dbReference>
<dbReference type="EMBL" id="LUCH01002858">
    <property type="protein sequence ID" value="KAF5400877.1"/>
    <property type="molecule type" value="Genomic_DNA"/>
</dbReference>
<evidence type="ECO:0000256" key="5">
    <source>
        <dbReference type="SAM" id="Phobius"/>
    </source>
</evidence>
<feature type="transmembrane region" description="Helical" evidence="5">
    <location>
        <begin position="277"/>
        <end position="304"/>
    </location>
</feature>
<evidence type="ECO:0000256" key="2">
    <source>
        <dbReference type="ARBA" id="ARBA00022692"/>
    </source>
</evidence>
<proteinExistence type="predicted"/>
<feature type="transmembrane region" description="Helical" evidence="5">
    <location>
        <begin position="20"/>
        <end position="44"/>
    </location>
</feature>
<evidence type="ECO:0000256" key="3">
    <source>
        <dbReference type="ARBA" id="ARBA00022989"/>
    </source>
</evidence>
<evidence type="ECO:0000256" key="4">
    <source>
        <dbReference type="ARBA" id="ARBA00023136"/>
    </source>
</evidence>
<dbReference type="Proteomes" id="UP000748531">
    <property type="component" value="Unassembled WGS sequence"/>
</dbReference>
<dbReference type="InterPro" id="IPR008952">
    <property type="entry name" value="Tetraspanin_EC2_sf"/>
</dbReference>
<gene>
    <name evidence="6" type="ORF">PHET_05730</name>
</gene>
<dbReference type="SUPFAM" id="SSF48652">
    <property type="entry name" value="Tetraspanin"/>
    <property type="match status" value="1"/>
</dbReference>
<dbReference type="OrthoDB" id="438211at2759"/>
<dbReference type="PANTHER" id="PTHR19282">
    <property type="entry name" value="TETRASPANIN"/>
    <property type="match status" value="1"/>
</dbReference>
<feature type="transmembrane region" description="Helical" evidence="5">
    <location>
        <begin position="64"/>
        <end position="85"/>
    </location>
</feature>
<dbReference type="Pfam" id="PF00335">
    <property type="entry name" value="Tetraspanin"/>
    <property type="match status" value="1"/>
</dbReference>
<comment type="caution">
    <text evidence="6">The sequence shown here is derived from an EMBL/GenBank/DDBJ whole genome shotgun (WGS) entry which is preliminary data.</text>
</comment>
<comment type="subcellular location">
    <subcellularLocation>
        <location evidence="1">Membrane</location>
        <topology evidence="1">Multi-pass membrane protein</topology>
    </subcellularLocation>
</comment>
<evidence type="ECO:0000256" key="1">
    <source>
        <dbReference type="ARBA" id="ARBA00004141"/>
    </source>
</evidence>
<evidence type="ECO:0000313" key="7">
    <source>
        <dbReference type="Proteomes" id="UP000748531"/>
    </source>
</evidence>
<dbReference type="AlphaFoldDB" id="A0A8J4SP76"/>
<dbReference type="PANTHER" id="PTHR19282:SF544">
    <property type="entry name" value="TETRASPANIN"/>
    <property type="match status" value="1"/>
</dbReference>
<protein>
    <submittedName>
        <fullName evidence="6">Putative tetraspanin</fullName>
    </submittedName>
</protein>
<keyword evidence="4 5" id="KW-0472">Membrane</keyword>
<keyword evidence="3 5" id="KW-1133">Transmembrane helix</keyword>
<keyword evidence="7" id="KW-1185">Reference proteome</keyword>
<accession>A0A8J4SP76</accession>
<evidence type="ECO:0000313" key="6">
    <source>
        <dbReference type="EMBL" id="KAF5400877.1"/>
    </source>
</evidence>
<reference evidence="6" key="1">
    <citation type="submission" date="2019-05" db="EMBL/GenBank/DDBJ databases">
        <title>Annotation for the trematode Paragonimus heterotremus.</title>
        <authorList>
            <person name="Choi Y.-J."/>
        </authorList>
    </citation>
    <scope>NUCLEOTIDE SEQUENCE</scope>
    <source>
        <strain evidence="6">LC</strain>
    </source>
</reference>
<dbReference type="Gene3D" id="1.10.1450.10">
    <property type="entry name" value="Tetraspanin"/>
    <property type="match status" value="1"/>
</dbReference>
<dbReference type="InterPro" id="IPR018499">
    <property type="entry name" value="Tetraspanin/Peripherin"/>
</dbReference>
<feature type="transmembrane region" description="Helical" evidence="5">
    <location>
        <begin position="97"/>
        <end position="117"/>
    </location>
</feature>
<organism evidence="6 7">
    <name type="scientific">Paragonimus heterotremus</name>
    <dbReference type="NCBI Taxonomy" id="100268"/>
    <lineage>
        <taxon>Eukaryota</taxon>
        <taxon>Metazoa</taxon>
        <taxon>Spiralia</taxon>
        <taxon>Lophotrochozoa</taxon>
        <taxon>Platyhelminthes</taxon>
        <taxon>Trematoda</taxon>
        <taxon>Digenea</taxon>
        <taxon>Plagiorchiida</taxon>
        <taxon>Troglotremata</taxon>
        <taxon>Troglotrematidae</taxon>
        <taxon>Paragonimus</taxon>
    </lineage>
</organism>
<keyword evidence="2 5" id="KW-0812">Transmembrane</keyword>